<evidence type="ECO:0000313" key="2">
    <source>
        <dbReference type="EMBL" id="EGY53243.1"/>
    </source>
</evidence>
<organism evidence="2 3">
    <name type="scientific">Neisseria shayeganii 871</name>
    <dbReference type="NCBI Taxonomy" id="1032488"/>
    <lineage>
        <taxon>Bacteria</taxon>
        <taxon>Pseudomonadati</taxon>
        <taxon>Pseudomonadota</taxon>
        <taxon>Betaproteobacteria</taxon>
        <taxon>Neisseriales</taxon>
        <taxon>Neisseriaceae</taxon>
        <taxon>Neisseria</taxon>
    </lineage>
</organism>
<keyword evidence="1" id="KW-0732">Signal</keyword>
<dbReference type="EMBL" id="AGAY01000020">
    <property type="protein sequence ID" value="EGY53243.1"/>
    <property type="molecule type" value="Genomic_DNA"/>
</dbReference>
<keyword evidence="3" id="KW-1185">Reference proteome</keyword>
<gene>
    <name evidence="2" type="ORF">HMPREF9371_0541</name>
</gene>
<reference evidence="2 3" key="1">
    <citation type="submission" date="2011-05" db="EMBL/GenBank/DDBJ databases">
        <authorList>
            <person name="Muzny D."/>
            <person name="Qin X."/>
            <person name="Deng J."/>
            <person name="Jiang H."/>
            <person name="Liu Y."/>
            <person name="Qu J."/>
            <person name="Song X.-Z."/>
            <person name="Zhang L."/>
            <person name="Thornton R."/>
            <person name="Coyle M."/>
            <person name="Francisco L."/>
            <person name="Jackson L."/>
            <person name="Javaid M."/>
            <person name="Korchina V."/>
            <person name="Kovar C."/>
            <person name="Mata R."/>
            <person name="Mathew T."/>
            <person name="Ngo R."/>
            <person name="Nguyen L."/>
            <person name="Nguyen N."/>
            <person name="Okwuonu G."/>
            <person name="Ongeri F."/>
            <person name="Pham C."/>
            <person name="Simmons D."/>
            <person name="Wilczek-Boney K."/>
            <person name="Hale W."/>
            <person name="Jakkamsetti A."/>
            <person name="Pham P."/>
            <person name="Ruth R."/>
            <person name="San Lucas F."/>
            <person name="Warren J."/>
            <person name="Zhang J."/>
            <person name="Zhao Z."/>
            <person name="Zhou C."/>
            <person name="Zhu D."/>
            <person name="Lee S."/>
            <person name="Bess C."/>
            <person name="Blankenburg K."/>
            <person name="Forbes L."/>
            <person name="Fu Q."/>
            <person name="Gubbala S."/>
            <person name="Hirani K."/>
            <person name="Jayaseelan J.C."/>
            <person name="Lara F."/>
            <person name="Munidasa M."/>
            <person name="Palculict T."/>
            <person name="Patil S."/>
            <person name="Pu L.-L."/>
            <person name="Saada N."/>
            <person name="Tang L."/>
            <person name="Weissenberger G."/>
            <person name="Zhu Y."/>
            <person name="Hemphill L."/>
            <person name="Shang Y."/>
            <person name="Youmans B."/>
            <person name="Ayvaz T."/>
            <person name="Ross M."/>
            <person name="Santibanez J."/>
            <person name="Aqrawi P."/>
            <person name="Gross S."/>
            <person name="Joshi V."/>
            <person name="Fowler G."/>
            <person name="Nazareth L."/>
            <person name="Reid J."/>
            <person name="Worley K."/>
            <person name="Petrosino J."/>
            <person name="Highlander S."/>
            <person name="Gibbs R."/>
        </authorList>
    </citation>
    <scope>NUCLEOTIDE SEQUENCE [LARGE SCALE GENOMIC DNA]</scope>
    <source>
        <strain evidence="2 3">871</strain>
    </source>
</reference>
<feature type="signal peptide" evidence="1">
    <location>
        <begin position="1"/>
        <end position="20"/>
    </location>
</feature>
<name>G4CG02_9NEIS</name>
<sequence>MKNLLLISSIISIFSSFAFSQNLSSFQPSVCDQNSQHNLNSQLQSLECRKNNLITDKSRFSDYEQQLNKVIQAFDREKPHLSSSERQQIHARLTEEKEFTDIFSKLLAQKPTTDGMIFIGQAHYSPYADSDNWQQIIRSQKTIYVYLKYFHHGGLVGLEGFEGGSDAHENYCLDKIANFLADQGKIAFDKQNNIDIPNPQDVQNLQTIFLSGIHSIELDGKVYDKNHPRWDEIVVFSYFLNRFTNKEEVMWLIGASGKLANEGAVRFVGVDTKRSGILSRSMNLQGKIDDFIQHSFPSTSPKEQVTLDRLRGIIFESSDTEAKQRFVSEFFKDHPNPELEAEIKDVLDEIYTRRENKLLEMMQERGIRVVVFGAEHQANLRRLAREKFPEMNFTTLDLSE</sequence>
<evidence type="ECO:0000256" key="1">
    <source>
        <dbReference type="SAM" id="SignalP"/>
    </source>
</evidence>
<dbReference type="RefSeq" id="WP_009118235.1">
    <property type="nucleotide sequence ID" value="NZ_JH164926.1"/>
</dbReference>
<dbReference type="HOGENOM" id="CLU_688543_0_0_4"/>
<evidence type="ECO:0008006" key="4">
    <source>
        <dbReference type="Google" id="ProtNLM"/>
    </source>
</evidence>
<protein>
    <recommendedName>
        <fullName evidence="4">Haem-binding uptake Tiki superfamily ChaN domain-containing protein</fullName>
    </recommendedName>
</protein>
<accession>G4CG02</accession>
<proteinExistence type="predicted"/>
<comment type="caution">
    <text evidence="2">The sequence shown here is derived from an EMBL/GenBank/DDBJ whole genome shotgun (WGS) entry which is preliminary data.</text>
</comment>
<dbReference type="PATRIC" id="fig|1032488.3.peg.497"/>
<dbReference type="Proteomes" id="UP000003019">
    <property type="component" value="Unassembled WGS sequence"/>
</dbReference>
<dbReference type="AlphaFoldDB" id="G4CG02"/>
<feature type="chain" id="PRO_5003462053" description="Haem-binding uptake Tiki superfamily ChaN domain-containing protein" evidence="1">
    <location>
        <begin position="21"/>
        <end position="400"/>
    </location>
</feature>
<evidence type="ECO:0000313" key="3">
    <source>
        <dbReference type="Proteomes" id="UP000003019"/>
    </source>
</evidence>